<organism evidence="1 2">
    <name type="scientific">Chaetomium tenue</name>
    <dbReference type="NCBI Taxonomy" id="1854479"/>
    <lineage>
        <taxon>Eukaryota</taxon>
        <taxon>Fungi</taxon>
        <taxon>Dikarya</taxon>
        <taxon>Ascomycota</taxon>
        <taxon>Pezizomycotina</taxon>
        <taxon>Sordariomycetes</taxon>
        <taxon>Sordariomycetidae</taxon>
        <taxon>Sordariales</taxon>
        <taxon>Chaetomiaceae</taxon>
        <taxon>Chaetomium</taxon>
    </lineage>
</organism>
<protein>
    <submittedName>
        <fullName evidence="1">Uncharacterized protein</fullName>
    </submittedName>
</protein>
<accession>A0ACB7P6H2</accession>
<evidence type="ECO:0000313" key="1">
    <source>
        <dbReference type="EMBL" id="KAH6631907.1"/>
    </source>
</evidence>
<keyword evidence="2" id="KW-1185">Reference proteome</keyword>
<sequence length="814" mass="88336">MHDFLDPASPERPELSNSQGSHLRRIRPPDPHAEAAEAIRIPLRSEAGDKARRRESRLGLRNIFGRGKGGSDADTGPASPRNAPQRLGGIRASLAEINWPYGSQSAPGHRSEISLSSFSKVLPAGQALKHKKSESVVRQQSNPEGIASWDPPRLFQAYPQAIKHAHLPACTVPAEVVLRMHAHKGSGSLAGLLNPRANDAPEDAIGEKPRRGHRRNGSGSTSRFEWTTKIYVLATSGYLLQYAGEGVFDRLPERILQLGKDSAAFASDAIPGRHWVIQVSSVAEMDRAPGTPTSLRARLPFRVQERRQSSAFLMVFENVDDMEGWLATLRREIETLGGRKILSETGKPKTGDDHAQLRNQSSQRTLVTRDPDRFSRVMTPPDQSWNQGLPIMSPSPEAPVRDQSFDGTSTASFISHEGRQLDALRDSYNRLSFISSGQRTMITSVGSSPACSPIRDSFGEFDPMPELPEPEDQSHPRLRPNAKAIIDRRQSLQTINHVLEMGVASAQSHRPISTYSNSGQPDAGAQLPPVPQSTHNFSALQSANKRHSIGRNTSGMPPTQVTTSSLLGRTSTRRPPPSALSINPRPLSLVEDHPSPALSALSRAGTTTEGTGSPLSATPITPPITLLSPHRALIEAAKRIRDESIRDSGISTHETTSEVALHMDQRSSNAPSDRYSKDYSVVPSPGLPPPSPHDIPRSSTSLGTYGEPQRGPPVAGKPITRGRRLSSSSQQTERAGLLSPPSIRPDLTQRPHTPTLRSVPRSSQHLRLDPPSHTAYQRRSLSQLAAEGPPPAPPPSRALPPIPPRTNGPPPGFI</sequence>
<dbReference type="EMBL" id="JAGIZQ010000004">
    <property type="protein sequence ID" value="KAH6631907.1"/>
    <property type="molecule type" value="Genomic_DNA"/>
</dbReference>
<comment type="caution">
    <text evidence="1">The sequence shown here is derived from an EMBL/GenBank/DDBJ whole genome shotgun (WGS) entry which is preliminary data.</text>
</comment>
<proteinExistence type="predicted"/>
<reference evidence="1 2" key="1">
    <citation type="journal article" date="2021" name="Nat. Commun.">
        <title>Genetic determinants of endophytism in the Arabidopsis root mycobiome.</title>
        <authorList>
            <person name="Mesny F."/>
            <person name="Miyauchi S."/>
            <person name="Thiergart T."/>
            <person name="Pickel B."/>
            <person name="Atanasova L."/>
            <person name="Karlsson M."/>
            <person name="Huettel B."/>
            <person name="Barry K.W."/>
            <person name="Haridas S."/>
            <person name="Chen C."/>
            <person name="Bauer D."/>
            <person name="Andreopoulos W."/>
            <person name="Pangilinan J."/>
            <person name="LaButti K."/>
            <person name="Riley R."/>
            <person name="Lipzen A."/>
            <person name="Clum A."/>
            <person name="Drula E."/>
            <person name="Henrissat B."/>
            <person name="Kohler A."/>
            <person name="Grigoriev I.V."/>
            <person name="Martin F.M."/>
            <person name="Hacquard S."/>
        </authorList>
    </citation>
    <scope>NUCLEOTIDE SEQUENCE [LARGE SCALE GENOMIC DNA]</scope>
    <source>
        <strain evidence="1 2">MPI-SDFR-AT-0079</strain>
    </source>
</reference>
<evidence type="ECO:0000313" key="2">
    <source>
        <dbReference type="Proteomes" id="UP000724584"/>
    </source>
</evidence>
<name>A0ACB7P6H2_9PEZI</name>
<gene>
    <name evidence="1" type="ORF">F5144DRAFT_235458</name>
</gene>
<dbReference type="Proteomes" id="UP000724584">
    <property type="component" value="Unassembled WGS sequence"/>
</dbReference>